<dbReference type="AlphaFoldDB" id="A0A518HBL5"/>
<name>A0A518HBL5_9BACT</name>
<keyword evidence="1" id="KW-0812">Transmembrane</keyword>
<reference evidence="2 3" key="1">
    <citation type="submission" date="2019-02" db="EMBL/GenBank/DDBJ databases">
        <title>Deep-cultivation of Planctomycetes and their phenomic and genomic characterization uncovers novel biology.</title>
        <authorList>
            <person name="Wiegand S."/>
            <person name="Jogler M."/>
            <person name="Boedeker C."/>
            <person name="Pinto D."/>
            <person name="Vollmers J."/>
            <person name="Rivas-Marin E."/>
            <person name="Kohn T."/>
            <person name="Peeters S.H."/>
            <person name="Heuer A."/>
            <person name="Rast P."/>
            <person name="Oberbeckmann S."/>
            <person name="Bunk B."/>
            <person name="Jeske O."/>
            <person name="Meyerdierks A."/>
            <person name="Storesund J.E."/>
            <person name="Kallscheuer N."/>
            <person name="Luecker S."/>
            <person name="Lage O.M."/>
            <person name="Pohl T."/>
            <person name="Merkel B.J."/>
            <person name="Hornburger P."/>
            <person name="Mueller R.-W."/>
            <person name="Bruemmer F."/>
            <person name="Labrenz M."/>
            <person name="Spormann A.M."/>
            <person name="Op den Camp H."/>
            <person name="Overmann J."/>
            <person name="Amann R."/>
            <person name="Jetten M.S.M."/>
            <person name="Mascher T."/>
            <person name="Medema M.H."/>
            <person name="Devos D.P."/>
            <person name="Kaster A.-K."/>
            <person name="Ovreas L."/>
            <person name="Rohde M."/>
            <person name="Galperin M.Y."/>
            <person name="Jogler C."/>
        </authorList>
    </citation>
    <scope>NUCLEOTIDE SEQUENCE [LARGE SCALE GENOMIC DNA]</scope>
    <source>
        <strain evidence="2 3">ElP</strain>
    </source>
</reference>
<accession>A0A518HBL5</accession>
<keyword evidence="1" id="KW-0472">Membrane</keyword>
<evidence type="ECO:0000313" key="2">
    <source>
        <dbReference type="EMBL" id="QDV38248.1"/>
    </source>
</evidence>
<dbReference type="KEGG" id="tpla:ElP_61990"/>
<keyword evidence="3" id="KW-1185">Reference proteome</keyword>
<dbReference type="Proteomes" id="UP000317835">
    <property type="component" value="Chromosome"/>
</dbReference>
<gene>
    <name evidence="2" type="ORF">ElP_61990</name>
</gene>
<dbReference type="RefSeq" id="WP_145276597.1">
    <property type="nucleotide sequence ID" value="NZ_CP036426.1"/>
</dbReference>
<evidence type="ECO:0000256" key="1">
    <source>
        <dbReference type="SAM" id="Phobius"/>
    </source>
</evidence>
<sequence length="156" mass="17065">MPAFRFRLGELVLVIVYLSLIFSAVRAVAPTTTMSPEFWAKLGGFAMTAVILGMLCSSIPAICTRRGSARGFWIGFASFGWAFFLIGFAQFLVGQLATQSTFMVRVGRGLLVFHGEESLWFTLLCTPLFAHVGGRIGQWMAGDRDEQGDGLSRSGR</sequence>
<feature type="transmembrane region" description="Helical" evidence="1">
    <location>
        <begin position="43"/>
        <end position="63"/>
    </location>
</feature>
<dbReference type="EMBL" id="CP036426">
    <property type="protein sequence ID" value="QDV38248.1"/>
    <property type="molecule type" value="Genomic_DNA"/>
</dbReference>
<organism evidence="2 3">
    <name type="scientific">Tautonia plasticadhaerens</name>
    <dbReference type="NCBI Taxonomy" id="2527974"/>
    <lineage>
        <taxon>Bacteria</taxon>
        <taxon>Pseudomonadati</taxon>
        <taxon>Planctomycetota</taxon>
        <taxon>Planctomycetia</taxon>
        <taxon>Isosphaerales</taxon>
        <taxon>Isosphaeraceae</taxon>
        <taxon>Tautonia</taxon>
    </lineage>
</organism>
<proteinExistence type="predicted"/>
<feature type="transmembrane region" description="Helical" evidence="1">
    <location>
        <begin position="72"/>
        <end position="98"/>
    </location>
</feature>
<protein>
    <submittedName>
        <fullName evidence="2">Uncharacterized protein</fullName>
    </submittedName>
</protein>
<keyword evidence="1" id="KW-1133">Transmembrane helix</keyword>
<evidence type="ECO:0000313" key="3">
    <source>
        <dbReference type="Proteomes" id="UP000317835"/>
    </source>
</evidence>